<evidence type="ECO:0000256" key="4">
    <source>
        <dbReference type="ARBA" id="ARBA00022840"/>
    </source>
</evidence>
<dbReference type="GO" id="GO:0050515">
    <property type="term" value="F:4-(cytidine 5'-diphospho)-2-C-methyl-D-erythritol kinase activity"/>
    <property type="evidence" value="ECO:0007669"/>
    <property type="project" value="UniProtKB-EC"/>
</dbReference>
<keyword evidence="2" id="KW-0547">Nucleotide-binding</keyword>
<dbReference type="SUPFAM" id="SSF55060">
    <property type="entry name" value="GHMP Kinase, C-terminal domain"/>
    <property type="match status" value="1"/>
</dbReference>
<dbReference type="EMBL" id="UOGK01000599">
    <property type="protein sequence ID" value="VAX41830.1"/>
    <property type="molecule type" value="Genomic_DNA"/>
</dbReference>
<dbReference type="SUPFAM" id="SSF54211">
    <property type="entry name" value="Ribosomal protein S5 domain 2-like"/>
    <property type="match status" value="1"/>
</dbReference>
<name>A0A3B1E0U5_9ZZZZ</name>
<dbReference type="InterPro" id="IPR014721">
    <property type="entry name" value="Ribsml_uS5_D2-typ_fold_subgr"/>
</dbReference>
<dbReference type="InterPro" id="IPR036554">
    <property type="entry name" value="GHMP_kinase_C_sf"/>
</dbReference>
<evidence type="ECO:0000259" key="5">
    <source>
        <dbReference type="Pfam" id="PF00288"/>
    </source>
</evidence>
<dbReference type="GO" id="GO:0005524">
    <property type="term" value="F:ATP binding"/>
    <property type="evidence" value="ECO:0007669"/>
    <property type="project" value="UniProtKB-KW"/>
</dbReference>
<dbReference type="PIRSF" id="PIRSF010376">
    <property type="entry name" value="IspE"/>
    <property type="match status" value="1"/>
</dbReference>
<dbReference type="Gene3D" id="3.30.230.10">
    <property type="match status" value="1"/>
</dbReference>
<proteinExistence type="inferred from homology"/>
<reference evidence="6" key="1">
    <citation type="submission" date="2018-06" db="EMBL/GenBank/DDBJ databases">
        <authorList>
            <person name="Zhirakovskaya E."/>
        </authorList>
    </citation>
    <scope>NUCLEOTIDE SEQUENCE</scope>
</reference>
<feature type="domain" description="GHMP kinase N-terminal" evidence="5">
    <location>
        <begin position="88"/>
        <end position="162"/>
    </location>
</feature>
<evidence type="ECO:0000313" key="6">
    <source>
        <dbReference type="EMBL" id="VAX41830.1"/>
    </source>
</evidence>
<dbReference type="EC" id="2.7.1.148" evidence="6"/>
<keyword evidence="3 6" id="KW-0418">Kinase</keyword>
<dbReference type="GO" id="GO:0016114">
    <property type="term" value="P:terpenoid biosynthetic process"/>
    <property type="evidence" value="ECO:0007669"/>
    <property type="project" value="InterPro"/>
</dbReference>
<keyword evidence="1 6" id="KW-0808">Transferase</keyword>
<protein>
    <submittedName>
        <fullName evidence="6">4-diphosphocytidyl-2-C-methyl-D-erythritol kinase</fullName>
        <ecNumber evidence="6">2.7.1.148</ecNumber>
    </submittedName>
</protein>
<dbReference type="Pfam" id="PF00288">
    <property type="entry name" value="GHMP_kinases_N"/>
    <property type="match status" value="1"/>
</dbReference>
<sequence length="309" mass="32885">MIWSPIMAEVSLRAHAKVNLALALAAPEPPGAARAGWHRICTWMHAIDLADEVRLEPLPEGGVSTWSAAWAPDAPRPGLIDWPCAEDLAWRALRAVEDHLGRRLPTRIVLTKRIPTGSGLGGGSADAAAALVGIDRAWGLGLGPATLGQLGATLGSDVPFFIDHQYPPRPGIVSGFGETIERTSRTLGEVILLMPRFGCPTGRVYGAFDTLAAQEHKWRFEESRVRRLAEQRGVAPTALFNDLANPACAVQPALGQLRAKATEVLGCPVHVSGSGSTLFVLPPEGRAGRLAETARDALPGVAVWPTRLL</sequence>
<gene>
    <name evidence="6" type="ORF">MNBD_PLANCTO03-989</name>
</gene>
<evidence type="ECO:0000256" key="3">
    <source>
        <dbReference type="ARBA" id="ARBA00022777"/>
    </source>
</evidence>
<dbReference type="PANTHER" id="PTHR43527">
    <property type="entry name" value="4-DIPHOSPHOCYTIDYL-2-C-METHYL-D-ERYTHRITOL KINASE, CHLOROPLASTIC"/>
    <property type="match status" value="1"/>
</dbReference>
<dbReference type="InterPro" id="IPR006204">
    <property type="entry name" value="GHMP_kinase_N_dom"/>
</dbReference>
<evidence type="ECO:0000256" key="1">
    <source>
        <dbReference type="ARBA" id="ARBA00022679"/>
    </source>
</evidence>
<dbReference type="PANTHER" id="PTHR43527:SF2">
    <property type="entry name" value="4-DIPHOSPHOCYTIDYL-2-C-METHYL-D-ERYTHRITOL KINASE, CHLOROPLASTIC"/>
    <property type="match status" value="1"/>
</dbReference>
<dbReference type="AlphaFoldDB" id="A0A3B1E0U5"/>
<dbReference type="HAMAP" id="MF_00061">
    <property type="entry name" value="IspE"/>
    <property type="match status" value="1"/>
</dbReference>
<evidence type="ECO:0000256" key="2">
    <source>
        <dbReference type="ARBA" id="ARBA00022741"/>
    </source>
</evidence>
<organism evidence="6">
    <name type="scientific">hydrothermal vent metagenome</name>
    <dbReference type="NCBI Taxonomy" id="652676"/>
    <lineage>
        <taxon>unclassified sequences</taxon>
        <taxon>metagenomes</taxon>
        <taxon>ecological metagenomes</taxon>
    </lineage>
</organism>
<dbReference type="Gene3D" id="3.30.70.890">
    <property type="entry name" value="GHMP kinase, C-terminal domain"/>
    <property type="match status" value="1"/>
</dbReference>
<keyword evidence="4" id="KW-0067">ATP-binding</keyword>
<dbReference type="InterPro" id="IPR020568">
    <property type="entry name" value="Ribosomal_Su5_D2-typ_SF"/>
</dbReference>
<accession>A0A3B1E0U5</accession>
<dbReference type="InterPro" id="IPR004424">
    <property type="entry name" value="IspE"/>
</dbReference>